<proteinExistence type="inferred from homology"/>
<organism evidence="9 10">
    <name type="scientific">[Torrubiella] hemipterigena</name>
    <dbReference type="NCBI Taxonomy" id="1531966"/>
    <lineage>
        <taxon>Eukaryota</taxon>
        <taxon>Fungi</taxon>
        <taxon>Dikarya</taxon>
        <taxon>Ascomycota</taxon>
        <taxon>Pezizomycotina</taxon>
        <taxon>Sordariomycetes</taxon>
        <taxon>Hypocreomycetidae</taxon>
        <taxon>Hypocreales</taxon>
        <taxon>Clavicipitaceae</taxon>
        <taxon>Clavicipitaceae incertae sedis</taxon>
        <taxon>'Torrubiella' clade</taxon>
    </lineage>
</organism>
<dbReference type="GO" id="GO:0019158">
    <property type="term" value="F:mannokinase activity"/>
    <property type="evidence" value="ECO:0007669"/>
    <property type="project" value="TreeGrafter"/>
</dbReference>
<evidence type="ECO:0000256" key="1">
    <source>
        <dbReference type="ARBA" id="ARBA00009225"/>
    </source>
</evidence>
<keyword evidence="10" id="KW-1185">Reference proteome</keyword>
<keyword evidence="6" id="KW-0324">Glycolysis</keyword>
<dbReference type="SUPFAM" id="SSF53067">
    <property type="entry name" value="Actin-like ATPase domain"/>
    <property type="match status" value="2"/>
</dbReference>
<dbReference type="EC" id="2.7.1.-" evidence="6"/>
<evidence type="ECO:0000313" key="10">
    <source>
        <dbReference type="Proteomes" id="UP000039046"/>
    </source>
</evidence>
<evidence type="ECO:0000256" key="3">
    <source>
        <dbReference type="ARBA" id="ARBA00022741"/>
    </source>
</evidence>
<dbReference type="GO" id="GO:0006096">
    <property type="term" value="P:glycolytic process"/>
    <property type="evidence" value="ECO:0007669"/>
    <property type="project" value="UniProtKB-UniPathway"/>
</dbReference>
<feature type="domain" description="Hexokinase N-terminal" evidence="7">
    <location>
        <begin position="75"/>
        <end position="264"/>
    </location>
</feature>
<dbReference type="GO" id="GO:0005739">
    <property type="term" value="C:mitochondrion"/>
    <property type="evidence" value="ECO:0007669"/>
    <property type="project" value="TreeGrafter"/>
</dbReference>
<evidence type="ECO:0000256" key="5">
    <source>
        <dbReference type="ARBA" id="ARBA00022840"/>
    </source>
</evidence>
<dbReference type="UniPathway" id="UPA00109">
    <property type="reaction ID" value="UER00180"/>
</dbReference>
<dbReference type="Proteomes" id="UP000039046">
    <property type="component" value="Unassembled WGS sequence"/>
</dbReference>
<gene>
    <name evidence="9" type="ORF">VHEMI06837</name>
</gene>
<keyword evidence="3 6" id="KW-0547">Nucleotide-binding</keyword>
<dbReference type="Pfam" id="PF00349">
    <property type="entry name" value="Hexokinase_1"/>
    <property type="match status" value="1"/>
</dbReference>
<dbReference type="EMBL" id="CDHN01000003">
    <property type="protein sequence ID" value="CEJ91100.1"/>
    <property type="molecule type" value="Genomic_DNA"/>
</dbReference>
<dbReference type="Gene3D" id="3.30.420.40">
    <property type="match status" value="1"/>
</dbReference>
<dbReference type="GO" id="GO:0006013">
    <property type="term" value="P:mannose metabolic process"/>
    <property type="evidence" value="ECO:0007669"/>
    <property type="project" value="TreeGrafter"/>
</dbReference>
<dbReference type="AlphaFoldDB" id="A0A0A1TK30"/>
<dbReference type="InterPro" id="IPR022673">
    <property type="entry name" value="Hexokinase_C"/>
</dbReference>
<dbReference type="PRINTS" id="PR00475">
    <property type="entry name" value="HEXOKINASE"/>
</dbReference>
<dbReference type="GO" id="GO:0005524">
    <property type="term" value="F:ATP binding"/>
    <property type="evidence" value="ECO:0007669"/>
    <property type="project" value="UniProtKB-UniRule"/>
</dbReference>
<name>A0A0A1TK30_9HYPO</name>
<evidence type="ECO:0000313" key="9">
    <source>
        <dbReference type="EMBL" id="CEJ91100.1"/>
    </source>
</evidence>
<dbReference type="GO" id="GO:0008865">
    <property type="term" value="F:fructokinase activity"/>
    <property type="evidence" value="ECO:0007669"/>
    <property type="project" value="TreeGrafter"/>
</dbReference>
<evidence type="ECO:0000259" key="7">
    <source>
        <dbReference type="Pfam" id="PF00349"/>
    </source>
</evidence>
<dbReference type="InterPro" id="IPR043129">
    <property type="entry name" value="ATPase_NBD"/>
</dbReference>
<dbReference type="GO" id="GO:0005536">
    <property type="term" value="F:D-glucose binding"/>
    <property type="evidence" value="ECO:0007669"/>
    <property type="project" value="InterPro"/>
</dbReference>
<dbReference type="GO" id="GO:0006006">
    <property type="term" value="P:glucose metabolic process"/>
    <property type="evidence" value="ECO:0007669"/>
    <property type="project" value="TreeGrafter"/>
</dbReference>
<dbReference type="OrthoDB" id="419537at2759"/>
<dbReference type="InterPro" id="IPR022672">
    <property type="entry name" value="Hexokinase_N"/>
</dbReference>
<keyword evidence="4 6" id="KW-0418">Kinase</keyword>
<comment type="similarity">
    <text evidence="1 6">Belongs to the hexokinase family.</text>
</comment>
<dbReference type="PROSITE" id="PS51748">
    <property type="entry name" value="HEXOKINASE_2"/>
    <property type="match status" value="1"/>
</dbReference>
<evidence type="ECO:0000259" key="8">
    <source>
        <dbReference type="Pfam" id="PF03727"/>
    </source>
</evidence>
<evidence type="ECO:0000256" key="6">
    <source>
        <dbReference type="RuleBase" id="RU362007"/>
    </source>
</evidence>
<reference evidence="9 10" key="1">
    <citation type="journal article" date="2015" name="Genome Announc.">
        <title>Draft Genome Sequence and Gene Annotation of the Entomopathogenic Fungus Verticillium hemipterigenum.</title>
        <authorList>
            <person name="Horn F."/>
            <person name="Habel A."/>
            <person name="Scharf D.H."/>
            <person name="Dworschak J."/>
            <person name="Brakhage A.A."/>
            <person name="Guthke R."/>
            <person name="Hertweck C."/>
            <person name="Linde J."/>
        </authorList>
    </citation>
    <scope>NUCLEOTIDE SEQUENCE [LARGE SCALE GENOMIC DNA]</scope>
</reference>
<feature type="domain" description="Hexokinase C-terminal" evidence="8">
    <location>
        <begin position="271"/>
        <end position="539"/>
    </location>
</feature>
<dbReference type="FunFam" id="3.40.367.20:FF:000011">
    <property type="entry name" value="Phosphotransferase"/>
    <property type="match status" value="1"/>
</dbReference>
<dbReference type="InterPro" id="IPR001312">
    <property type="entry name" value="Hexokinase"/>
</dbReference>
<dbReference type="Gene3D" id="3.40.367.20">
    <property type="match status" value="1"/>
</dbReference>
<keyword evidence="2 6" id="KW-0808">Transferase</keyword>
<accession>A0A0A1TK30</accession>
<dbReference type="STRING" id="1531966.A0A0A1TK30"/>
<protein>
    <recommendedName>
        <fullName evidence="6">Phosphotransferase</fullName>
        <ecNumber evidence="6">2.7.1.-</ecNumber>
    </recommendedName>
</protein>
<evidence type="ECO:0000256" key="4">
    <source>
        <dbReference type="ARBA" id="ARBA00022777"/>
    </source>
</evidence>
<evidence type="ECO:0000256" key="2">
    <source>
        <dbReference type="ARBA" id="ARBA00022679"/>
    </source>
</evidence>
<dbReference type="Pfam" id="PF03727">
    <property type="entry name" value="Hexokinase_2"/>
    <property type="match status" value="1"/>
</dbReference>
<dbReference type="GO" id="GO:0001678">
    <property type="term" value="P:intracellular glucose homeostasis"/>
    <property type="evidence" value="ECO:0007669"/>
    <property type="project" value="InterPro"/>
</dbReference>
<dbReference type="HOGENOM" id="CLU_014393_4_1_1"/>
<keyword evidence="5 6" id="KW-0067">ATP-binding</keyword>
<dbReference type="PANTHER" id="PTHR19443">
    <property type="entry name" value="HEXOKINASE"/>
    <property type="match status" value="1"/>
</dbReference>
<dbReference type="PANTHER" id="PTHR19443:SF24">
    <property type="entry name" value="PHOSPHOTRANSFERASE"/>
    <property type="match status" value="1"/>
</dbReference>
<sequence length="543" mass="58609">MQPLVSAMSTFRKAFVNAIVKSLLRGKSLIQAILAYWVSPLMPNATVNGEIVGQKRKSLQDFLKDAEAALLGPISGEGLVQLSANLRTQFIEGLRTNKQCMLPSYSHQLPLGEEAGQFVALDVGGSTLRVALVELRGRDVEESKQTEILSMRNFRIGKDIKDLEGMEFFYWMATKIGETLAAGLKQPTSDKVIPAALAWSFPIEQTSLGSGTLQAMGKGFLADSGLVGKDLADIVNSACAAKGINVQLQAILNDSSACLLSRAYSHPSTRFGLILGTGVNIAAYLPVDTMGLDKFGIRPEGWFDEAKHVIVNTELGMFGTGILPVTRWDAQLLEQHPRPDFQPLEHMVSGMYLGEIVRLVMIEAIETCGLLGGILPASLETNYTLGTDTISMIEADTSSDLAEAIQLFAERHPSPHTPTSADLQAIKSISSFVSVRSSALVASCVYTLWSVRLEAEAEFLATLDSTSELRKAVEADIELEKTTVAFNGSVIENYPGYLDGCQRYIKELLQGNESTKARSIELVPAKESSLTGAAVALACIGNQ</sequence>
<dbReference type="GO" id="GO:0004340">
    <property type="term" value="F:glucokinase activity"/>
    <property type="evidence" value="ECO:0007669"/>
    <property type="project" value="TreeGrafter"/>
</dbReference>
<dbReference type="GO" id="GO:0005829">
    <property type="term" value="C:cytosol"/>
    <property type="evidence" value="ECO:0007669"/>
    <property type="project" value="TreeGrafter"/>
</dbReference>